<organism evidence="2 3">
    <name type="scientific">Papaver atlanticum</name>
    <dbReference type="NCBI Taxonomy" id="357466"/>
    <lineage>
        <taxon>Eukaryota</taxon>
        <taxon>Viridiplantae</taxon>
        <taxon>Streptophyta</taxon>
        <taxon>Embryophyta</taxon>
        <taxon>Tracheophyta</taxon>
        <taxon>Spermatophyta</taxon>
        <taxon>Magnoliopsida</taxon>
        <taxon>Ranunculales</taxon>
        <taxon>Papaveraceae</taxon>
        <taxon>Papaveroideae</taxon>
        <taxon>Papaver</taxon>
    </lineage>
</organism>
<dbReference type="PANTHER" id="PTHR33127:SF5">
    <property type="entry name" value="TRANSMEMBRANE PROTEIN"/>
    <property type="match status" value="1"/>
</dbReference>
<feature type="domain" description="KIB1-4 beta-propeller" evidence="1">
    <location>
        <begin position="225"/>
        <end position="460"/>
    </location>
</feature>
<proteinExistence type="predicted"/>
<reference evidence="2" key="1">
    <citation type="submission" date="2022-04" db="EMBL/GenBank/DDBJ databases">
        <title>A functionally conserved STORR gene fusion in Papaver species that diverged 16.8 million years ago.</title>
        <authorList>
            <person name="Catania T."/>
        </authorList>
    </citation>
    <scope>NUCLEOTIDE SEQUENCE</scope>
    <source>
        <strain evidence="2">S-188037</strain>
    </source>
</reference>
<dbReference type="EMBL" id="JAJJMB010002922">
    <property type="protein sequence ID" value="KAI3950141.1"/>
    <property type="molecule type" value="Genomic_DNA"/>
</dbReference>
<comment type="caution">
    <text evidence="2">The sequence shown here is derived from an EMBL/GenBank/DDBJ whole genome shotgun (WGS) entry which is preliminary data.</text>
</comment>
<dbReference type="PANTHER" id="PTHR33127">
    <property type="entry name" value="TRANSMEMBRANE PROTEIN"/>
    <property type="match status" value="1"/>
</dbReference>
<name>A0AAD4XSD4_9MAGN</name>
<dbReference type="InterPro" id="IPR005174">
    <property type="entry name" value="KIB1-4_b-propeller"/>
</dbReference>
<accession>A0AAD4XSD4</accession>
<dbReference type="AlphaFoldDB" id="A0AAD4XSD4"/>
<feature type="domain" description="KIB1-4 beta-propeller" evidence="1">
    <location>
        <begin position="9"/>
        <end position="69"/>
    </location>
</feature>
<gene>
    <name evidence="2" type="ORF">MKW98_008586</name>
</gene>
<sequence length="509" mass="58110">MVCLDKRGYLNYLVVSINVSRLDFSSMSWKEVNTLGDTVLFLGLNTNACRSAAELGLSKGYLYYTLPKDQSLYMFDVEDKCITTTLPCSNLLTPWFSSQWIMMPQPTVSVAVGGQVIENGSSKVRQDDYTTKAKETEEIITEDLIEKDLAEPGPWVVVNEDIVESIASHLHPVDFLHFRAVCKANKLPIMKPISGALRSTYLTPWLLFSTENATRYNFVDPMHNSEKYLMNLPELLAGAIIRCQKGGWLLMSKGRFTLFFYNPFTKETIQLPELRNGYGFAGISFSSLPTCSDCAVFGITQQNEEEISIHMTLRGADHWRFRLIQNNDLEKHINASINMPTYNGPIFHKGAFYCVDFNGTLGIYNDSWKVLERPRGFSNAAYVSFLVECEDELLLVQILGVSVKIFRLDSLKMVWRKVKSLGKHMLFINFTSCLSAVAPKSWMENKVYFPRLHNEQIFYYSLETGSYHSVGSKHSAKDYFDTKGWTNCTWIEPNWSRSTSKQLDWLNNN</sequence>
<evidence type="ECO:0000259" key="1">
    <source>
        <dbReference type="Pfam" id="PF03478"/>
    </source>
</evidence>
<protein>
    <recommendedName>
        <fullName evidence="1">KIB1-4 beta-propeller domain-containing protein</fullName>
    </recommendedName>
</protein>
<dbReference type="Proteomes" id="UP001202328">
    <property type="component" value="Unassembled WGS sequence"/>
</dbReference>
<evidence type="ECO:0000313" key="2">
    <source>
        <dbReference type="EMBL" id="KAI3950141.1"/>
    </source>
</evidence>
<evidence type="ECO:0000313" key="3">
    <source>
        <dbReference type="Proteomes" id="UP001202328"/>
    </source>
</evidence>
<keyword evidence="3" id="KW-1185">Reference proteome</keyword>
<dbReference type="Pfam" id="PF03478">
    <property type="entry name" value="Beta-prop_KIB1-4"/>
    <property type="match status" value="2"/>
</dbReference>